<evidence type="ECO:0008006" key="10">
    <source>
        <dbReference type="Google" id="ProtNLM"/>
    </source>
</evidence>
<feature type="region of interest" description="Disordered" evidence="6">
    <location>
        <begin position="555"/>
        <end position="577"/>
    </location>
</feature>
<feature type="transmembrane region" description="Helical" evidence="7">
    <location>
        <begin position="221"/>
        <end position="245"/>
    </location>
</feature>
<dbReference type="Proteomes" id="UP000660262">
    <property type="component" value="Unassembled WGS sequence"/>
</dbReference>
<evidence type="ECO:0000256" key="2">
    <source>
        <dbReference type="ARBA" id="ARBA00022448"/>
    </source>
</evidence>
<keyword evidence="5 7" id="KW-0472">Membrane</keyword>
<dbReference type="PANTHER" id="PTHR48041">
    <property type="entry name" value="ABC TRANSPORTER G FAMILY MEMBER 28"/>
    <property type="match status" value="1"/>
</dbReference>
<dbReference type="InterPro" id="IPR050352">
    <property type="entry name" value="ABCG_transporters"/>
</dbReference>
<keyword evidence="2" id="KW-0813">Transport</keyword>
<evidence type="ECO:0000256" key="6">
    <source>
        <dbReference type="SAM" id="MobiDB-lite"/>
    </source>
</evidence>
<comment type="caution">
    <text evidence="8">The sequence shown here is derived from an EMBL/GenBank/DDBJ whole genome shotgun (WGS) entry which is preliminary data.</text>
</comment>
<evidence type="ECO:0000256" key="1">
    <source>
        <dbReference type="ARBA" id="ARBA00004141"/>
    </source>
</evidence>
<keyword evidence="3 7" id="KW-0812">Transmembrane</keyword>
<feature type="transmembrane region" description="Helical" evidence="7">
    <location>
        <begin position="146"/>
        <end position="168"/>
    </location>
</feature>
<dbReference type="GO" id="GO:0042626">
    <property type="term" value="F:ATPase-coupled transmembrane transporter activity"/>
    <property type="evidence" value="ECO:0007669"/>
    <property type="project" value="TreeGrafter"/>
</dbReference>
<dbReference type="PANTHER" id="PTHR48041:SF139">
    <property type="entry name" value="PROTEIN SCARLET"/>
    <property type="match status" value="1"/>
</dbReference>
<keyword evidence="4 7" id="KW-1133">Transmembrane helix</keyword>
<feature type="transmembrane region" description="Helical" evidence="7">
    <location>
        <begin position="290"/>
        <end position="311"/>
    </location>
</feature>
<accession>A0A830HPK9</accession>
<comment type="subcellular location">
    <subcellularLocation>
        <location evidence="1">Membrane</location>
        <topology evidence="1">Multi-pass membrane protein</topology>
    </subcellularLocation>
</comment>
<evidence type="ECO:0000256" key="7">
    <source>
        <dbReference type="SAM" id="Phobius"/>
    </source>
</evidence>
<protein>
    <recommendedName>
        <fullName evidence="10">EF-hand domain-containing protein</fullName>
    </recommendedName>
</protein>
<evidence type="ECO:0000256" key="3">
    <source>
        <dbReference type="ARBA" id="ARBA00022692"/>
    </source>
</evidence>
<dbReference type="EMBL" id="BNJQ01000022">
    <property type="protein sequence ID" value="GHP08872.1"/>
    <property type="molecule type" value="Genomic_DNA"/>
</dbReference>
<evidence type="ECO:0000256" key="4">
    <source>
        <dbReference type="ARBA" id="ARBA00022989"/>
    </source>
</evidence>
<organism evidence="8 9">
    <name type="scientific">Pycnococcus provasolii</name>
    <dbReference type="NCBI Taxonomy" id="41880"/>
    <lineage>
        <taxon>Eukaryota</taxon>
        <taxon>Viridiplantae</taxon>
        <taxon>Chlorophyta</taxon>
        <taxon>Pseudoscourfieldiophyceae</taxon>
        <taxon>Pseudoscourfieldiales</taxon>
        <taxon>Pycnococcaceae</taxon>
        <taxon>Pycnococcus</taxon>
    </lineage>
</organism>
<proteinExistence type="predicted"/>
<reference evidence="8" key="1">
    <citation type="submission" date="2020-10" db="EMBL/GenBank/DDBJ databases">
        <title>Unveiling of a novel bifunctional photoreceptor, Dualchrome1, isolated from a cosmopolitan green alga.</title>
        <authorList>
            <person name="Suzuki S."/>
            <person name="Kawachi M."/>
        </authorList>
    </citation>
    <scope>NUCLEOTIDE SEQUENCE</scope>
    <source>
        <strain evidence="8">NIES 2893</strain>
    </source>
</reference>
<feature type="transmembrane region" description="Helical" evidence="7">
    <location>
        <begin position="180"/>
        <end position="200"/>
    </location>
</feature>
<dbReference type="AlphaFoldDB" id="A0A830HPK9"/>
<evidence type="ECO:0000313" key="8">
    <source>
        <dbReference type="EMBL" id="GHP08872.1"/>
    </source>
</evidence>
<dbReference type="GO" id="GO:0016020">
    <property type="term" value="C:membrane"/>
    <property type="evidence" value="ECO:0007669"/>
    <property type="project" value="UniProtKB-SubCell"/>
</dbReference>
<feature type="transmembrane region" description="Helical" evidence="7">
    <location>
        <begin position="412"/>
        <end position="437"/>
    </location>
</feature>
<keyword evidence="9" id="KW-1185">Reference proteome</keyword>
<name>A0A830HPK9_9CHLO</name>
<dbReference type="PROSITE" id="PS00018">
    <property type="entry name" value="EF_HAND_1"/>
    <property type="match status" value="1"/>
</dbReference>
<sequence>MLTIHQPRIEIFNLFDRLSLMVNGATVYFGAPTVAVSTFTKCALDCQLTVFDKDSSGDVTSDELAQLLATTNPADLISDVLQAAKDDQVCFNYLCELFDTNVRWRLEAAIDTALPMAPLEPGPVTPESSTINRTTMLEGRFLADSSWASILLPIAVSIFSALLFGTLFRDDNANGQILTAALYKAMLAAPLYAPVVTSSVTRMLSVVQIETEIQVIDWWQYLFSTISHFCVFGGLSAIVMYLIIYVITFENFEMNDVITGCLFTWQFNLTHMSISLIICLVVTQQLHLDGAIAVWGVGVAESMMQLFSGFFKPYKIAHIGYQIVYCMNPEFWFFSAMTRINLSSQSRTCPPKQASPLENTTLVNDFAFISNITRVNATFVDYEAKQTAHIECQNFGPESFMETYGYNNVKPYFHLLVLLGMNVLFLAACLIVATAPWRPHGILGKERKFFPGATDLDKKMGDLRAKHGQSNNAYHMFLPGAERLDRTPQFKSIVKKINTLNKLSNAALTAKRAEVLVLAEWESEKKHLQEALLGGHREVEEKEILERVQSATAMMADSPDGKSMAPRRVTPDSGEMA</sequence>
<feature type="transmembrane region" description="Helical" evidence="7">
    <location>
        <begin position="265"/>
        <end position="283"/>
    </location>
</feature>
<evidence type="ECO:0000256" key="5">
    <source>
        <dbReference type="ARBA" id="ARBA00023136"/>
    </source>
</evidence>
<dbReference type="OrthoDB" id="66620at2759"/>
<evidence type="ECO:0000313" key="9">
    <source>
        <dbReference type="Proteomes" id="UP000660262"/>
    </source>
</evidence>
<dbReference type="InterPro" id="IPR018247">
    <property type="entry name" value="EF_Hand_1_Ca_BS"/>
</dbReference>
<gene>
    <name evidence="8" type="ORF">PPROV_000760900</name>
</gene>